<sequence>MSTHPAPALGPLAPRLTELSLRDAHRLGRRLEGARKIRKPEARAAVLAEIEAEIGTAAARMDERRSRVPAVTYPEQLPVSQKKDQIAEAIRDHQVVIVAGETGSGKTTQIPKICMELGRGVRGMIGHTQPRRIAARTVAERVADELKTPLGEAVGWKVRFTDQVNPDATFVKLMTDGILLAEIQTDRELRAYDTIIIDEAHERSLNIDFLLGYLAQLLPKRPDLKVVITSATIDPERFSRHFGDAPIVEVSGRTYPVEVRYRPLLEEESEDADRDQITAITDAVEELMGEGKGDILVFLSGEREIRDTADALTRKQYRFTEVLPLYARLSHAEQHRVFQPHTGRRIVLATNVAETSLTVPGIKYVIDPGFARISRYSHRTKVQRLPIEPVSQASANQRKGRCGRTSDGICIRLYSEDDFVARPEFTDAEILRTNLASVILQMTAAGLGDIEKFPFIDPPDHRNIRDGVQLLQELHALDPAQKDPRKRLTDTGRKLAQLPVDPRLARMVLEADKNGCVREVMVIAAALSIQDPRERPAEKQAQADQQHARFKDDTSDFLAYLNLWRYIREQQKERGSSSFRRMCKQEYLNFLRIREWQDIYSQLRTVAKQMGIHLGEPSAGTDAPADRVHVSLLAGLLSHIGMKDVKDGNKNEYLGARSAKFAVFPGSALFRKQPRFLMSAELVETSRLWARVNAKIEPEWVEPLAEHLLKRTYSEPHWEKDQAAVMAYEKVTLYGVPIVAQRKVNYGRIDAEVSRELFIRNALVEGDWRTHHKFFADNRRLLSEVEELEHRARRRDIVVDDDTLFDFYDQRVPEHVVSGAHFDSWWKRKRTEQPDFLDFEREMLIRESAEAVTKADYPDSWRQGPLKFRVTYQFEPGADADGVTVHIPLQVLNQVTDEGFDWQIPGLREEVVTELIRSLPKPVRRHYVPAPNYAKAFLERAVPLQEPLTLTMARELKRMVGVPFEADDFDWAKVPDHLKITFRIVDERRRKVAEDKDLEALKLRLKPKARKALSQAAAATAERQGGESLERKGLTDWTIGTLTRVFETRRAGQPVKAYPALVDDGDTVSVRLFDTEAEQAEAMWKGTRRLILRNIPVNPAKFASDKLTNAQKLALSANPHGSVQALFDDCAMAAADKLIADFGGPVWDEESYRKLYDKVRAEIVDTTVRTVAQVQQVLAAWQACERRLKAVKSPVLLANLTDVRKQLDALVKPGFVTWAGIRRLPDLMRYLVAADRRLQQMPTGVQRDTTRMEKVHEMQDEYAWLLEQLPQGRPVPQQVLDIRWMIEELRVSYFAHALGTAYPVSDKRIVKAIDAAVP</sequence>
<dbReference type="GO" id="GO:0003724">
    <property type="term" value="F:RNA helicase activity"/>
    <property type="evidence" value="ECO:0007669"/>
    <property type="project" value="UniProtKB-EC"/>
</dbReference>
<evidence type="ECO:0000259" key="9">
    <source>
        <dbReference type="PROSITE" id="PS51194"/>
    </source>
</evidence>
<evidence type="ECO:0000256" key="2">
    <source>
        <dbReference type="ARBA" id="ARBA00012552"/>
    </source>
</evidence>
<evidence type="ECO:0000256" key="6">
    <source>
        <dbReference type="ARBA" id="ARBA00022840"/>
    </source>
</evidence>
<keyword evidence="5 10" id="KW-0347">Helicase</keyword>
<dbReference type="EMBL" id="LMWL01000034">
    <property type="protein sequence ID" value="KUM95065.1"/>
    <property type="molecule type" value="Genomic_DNA"/>
</dbReference>
<dbReference type="Pfam" id="PF00270">
    <property type="entry name" value="DEAD"/>
    <property type="match status" value="1"/>
</dbReference>
<reference evidence="10 11" key="1">
    <citation type="submission" date="2015-10" db="EMBL/GenBank/DDBJ databases">
        <title>Draft genome sequence of Streptomyces cellostaticus DSM 40189, type strain for the species Streptomyces cellostaticus.</title>
        <authorList>
            <person name="Ruckert C."/>
            <person name="Winkler A."/>
            <person name="Kalinowski J."/>
            <person name="Kampfer P."/>
            <person name="Glaeser S."/>
        </authorList>
    </citation>
    <scope>NUCLEOTIDE SEQUENCE [LARGE SCALE GENOMIC DNA]</scope>
    <source>
        <strain evidence="10 11">DSM 40189</strain>
    </source>
</reference>
<dbReference type="EC" id="3.6.4.13" evidence="2"/>
<dbReference type="InterPro" id="IPR007502">
    <property type="entry name" value="Helicase-assoc_dom"/>
</dbReference>
<evidence type="ECO:0000256" key="3">
    <source>
        <dbReference type="ARBA" id="ARBA00022741"/>
    </source>
</evidence>
<dbReference type="InterPro" id="IPR024590">
    <property type="entry name" value="HrpA_C"/>
</dbReference>
<dbReference type="InterPro" id="IPR011709">
    <property type="entry name" value="DEAD-box_helicase_OB_fold"/>
</dbReference>
<protein>
    <recommendedName>
        <fullName evidence="2">RNA helicase</fullName>
        <ecNumber evidence="2">3.6.4.13</ecNumber>
    </recommendedName>
</protein>
<dbReference type="SMART" id="SM00847">
    <property type="entry name" value="HA2"/>
    <property type="match status" value="1"/>
</dbReference>
<dbReference type="GO" id="GO:0016787">
    <property type="term" value="F:hydrolase activity"/>
    <property type="evidence" value="ECO:0007669"/>
    <property type="project" value="UniProtKB-KW"/>
</dbReference>
<dbReference type="Pfam" id="PF04408">
    <property type="entry name" value="WHD_HA2"/>
    <property type="match status" value="1"/>
</dbReference>
<dbReference type="FunFam" id="3.40.50.300:FF:000575">
    <property type="entry name" value="ATP-dependent helicase hrpA"/>
    <property type="match status" value="1"/>
</dbReference>
<evidence type="ECO:0000256" key="4">
    <source>
        <dbReference type="ARBA" id="ARBA00022801"/>
    </source>
</evidence>
<dbReference type="GO" id="GO:0003723">
    <property type="term" value="F:RNA binding"/>
    <property type="evidence" value="ECO:0007669"/>
    <property type="project" value="TreeGrafter"/>
</dbReference>
<dbReference type="Pfam" id="PF11898">
    <property type="entry name" value="DUF3418"/>
    <property type="match status" value="1"/>
</dbReference>
<dbReference type="STRING" id="67285.AQI88_19830"/>
<dbReference type="Proteomes" id="UP000054241">
    <property type="component" value="Unassembled WGS sequence"/>
</dbReference>
<keyword evidence="6" id="KW-0067">ATP-binding</keyword>
<dbReference type="FunFam" id="3.40.50.300:FF:000439">
    <property type="entry name" value="ATP-dependent RNA helicase HrpA"/>
    <property type="match status" value="1"/>
</dbReference>
<dbReference type="Pfam" id="PF21010">
    <property type="entry name" value="HA2_C"/>
    <property type="match status" value="1"/>
</dbReference>
<dbReference type="PROSITE" id="PS51194">
    <property type="entry name" value="HELICASE_CTER"/>
    <property type="match status" value="1"/>
</dbReference>
<dbReference type="PANTHER" id="PTHR18934">
    <property type="entry name" value="ATP-DEPENDENT RNA HELICASE"/>
    <property type="match status" value="1"/>
</dbReference>
<gene>
    <name evidence="10" type="ORF">AQI88_19830</name>
</gene>
<evidence type="ECO:0000256" key="5">
    <source>
        <dbReference type="ARBA" id="ARBA00022806"/>
    </source>
</evidence>
<proteinExistence type="inferred from homology"/>
<dbReference type="Gene3D" id="1.20.120.1080">
    <property type="match status" value="1"/>
</dbReference>
<dbReference type="NCBIfam" id="TIGR01967">
    <property type="entry name" value="DEAH_box_HrpA"/>
    <property type="match status" value="1"/>
</dbReference>
<evidence type="ECO:0000313" key="10">
    <source>
        <dbReference type="EMBL" id="KUM95065.1"/>
    </source>
</evidence>
<comment type="catalytic activity">
    <reaction evidence="7">
        <text>ATP + H2O = ADP + phosphate + H(+)</text>
        <dbReference type="Rhea" id="RHEA:13065"/>
        <dbReference type="ChEBI" id="CHEBI:15377"/>
        <dbReference type="ChEBI" id="CHEBI:15378"/>
        <dbReference type="ChEBI" id="CHEBI:30616"/>
        <dbReference type="ChEBI" id="CHEBI:43474"/>
        <dbReference type="ChEBI" id="CHEBI:456216"/>
        <dbReference type="EC" id="3.6.4.13"/>
    </reaction>
</comment>
<dbReference type="SMART" id="SM00487">
    <property type="entry name" value="DEXDc"/>
    <property type="match status" value="1"/>
</dbReference>
<evidence type="ECO:0000256" key="1">
    <source>
        <dbReference type="ARBA" id="ARBA00008792"/>
    </source>
</evidence>
<evidence type="ECO:0000313" key="11">
    <source>
        <dbReference type="Proteomes" id="UP000054241"/>
    </source>
</evidence>
<comment type="caution">
    <text evidence="10">The sequence shown here is derived from an EMBL/GenBank/DDBJ whole genome shotgun (WGS) entry which is preliminary data.</text>
</comment>
<dbReference type="NCBIfam" id="NF008348">
    <property type="entry name" value="PRK11131.1"/>
    <property type="match status" value="1"/>
</dbReference>
<dbReference type="OrthoDB" id="9805617at2"/>
<dbReference type="InterPro" id="IPR003593">
    <property type="entry name" value="AAA+_ATPase"/>
</dbReference>
<dbReference type="InterPro" id="IPR014001">
    <property type="entry name" value="Helicase_ATP-bd"/>
</dbReference>
<dbReference type="SUPFAM" id="SSF52540">
    <property type="entry name" value="P-loop containing nucleoside triphosphate hydrolases"/>
    <property type="match status" value="1"/>
</dbReference>
<dbReference type="FunFam" id="1.20.120.1080:FF:000005">
    <property type="entry name" value="ATP-dependent helicase HrpA"/>
    <property type="match status" value="1"/>
</dbReference>
<dbReference type="PANTHER" id="PTHR18934:SF99">
    <property type="entry name" value="ATP-DEPENDENT RNA HELICASE DHX37-RELATED"/>
    <property type="match status" value="1"/>
</dbReference>
<keyword evidence="4" id="KW-0378">Hydrolase</keyword>
<feature type="domain" description="Helicase C-terminal" evidence="9">
    <location>
        <begin position="279"/>
        <end position="446"/>
    </location>
</feature>
<dbReference type="RefSeq" id="WP_067000823.1">
    <property type="nucleotide sequence ID" value="NZ_BNDU01000006.1"/>
</dbReference>
<dbReference type="Pfam" id="PF00271">
    <property type="entry name" value="Helicase_C"/>
    <property type="match status" value="1"/>
</dbReference>
<dbReference type="SMART" id="SM00490">
    <property type="entry name" value="HELICc"/>
    <property type="match status" value="1"/>
</dbReference>
<dbReference type="InterPro" id="IPR010222">
    <property type="entry name" value="RNA_helicase_HrpA"/>
</dbReference>
<comment type="similarity">
    <text evidence="1">Belongs to the DEAD box helicase family. DEAH subfamily.</text>
</comment>
<name>A0A101NKR3_9ACTN</name>
<evidence type="ECO:0000256" key="7">
    <source>
        <dbReference type="ARBA" id="ARBA00047984"/>
    </source>
</evidence>
<organism evidence="10 11">
    <name type="scientific">Streptomyces cellostaticus</name>
    <dbReference type="NCBI Taxonomy" id="67285"/>
    <lineage>
        <taxon>Bacteria</taxon>
        <taxon>Bacillati</taxon>
        <taxon>Actinomycetota</taxon>
        <taxon>Actinomycetes</taxon>
        <taxon>Kitasatosporales</taxon>
        <taxon>Streptomycetaceae</taxon>
        <taxon>Streptomyces</taxon>
    </lineage>
</organism>
<dbReference type="SMART" id="SM00382">
    <property type="entry name" value="AAA"/>
    <property type="match status" value="1"/>
</dbReference>
<accession>A0A101NKR3</accession>
<dbReference type="CDD" id="cd18791">
    <property type="entry name" value="SF2_C_RHA"/>
    <property type="match status" value="1"/>
</dbReference>
<keyword evidence="3" id="KW-0547">Nucleotide-binding</keyword>
<dbReference type="InterPro" id="IPR001650">
    <property type="entry name" value="Helicase_C-like"/>
</dbReference>
<dbReference type="PROSITE" id="PS51192">
    <property type="entry name" value="HELICASE_ATP_BIND_1"/>
    <property type="match status" value="1"/>
</dbReference>
<dbReference type="InterPro" id="IPR027417">
    <property type="entry name" value="P-loop_NTPase"/>
</dbReference>
<evidence type="ECO:0000259" key="8">
    <source>
        <dbReference type="PROSITE" id="PS51192"/>
    </source>
</evidence>
<dbReference type="GO" id="GO:0005524">
    <property type="term" value="F:ATP binding"/>
    <property type="evidence" value="ECO:0007669"/>
    <property type="project" value="UniProtKB-KW"/>
</dbReference>
<dbReference type="Pfam" id="PF07717">
    <property type="entry name" value="OB_NTP_bind"/>
    <property type="match status" value="1"/>
</dbReference>
<dbReference type="InterPro" id="IPR048333">
    <property type="entry name" value="HA2_WH"/>
</dbReference>
<keyword evidence="11" id="KW-1185">Reference proteome</keyword>
<dbReference type="Gene3D" id="3.40.50.300">
    <property type="entry name" value="P-loop containing nucleotide triphosphate hydrolases"/>
    <property type="match status" value="2"/>
</dbReference>
<feature type="domain" description="Helicase ATP-binding" evidence="8">
    <location>
        <begin position="87"/>
        <end position="251"/>
    </location>
</feature>
<dbReference type="InterPro" id="IPR011545">
    <property type="entry name" value="DEAD/DEAH_box_helicase_dom"/>
</dbReference>
<dbReference type="CDD" id="cd17989">
    <property type="entry name" value="DEXHc_HrpA"/>
    <property type="match status" value="1"/>
</dbReference>